<proteinExistence type="predicted"/>
<organism evidence="2 3">
    <name type="scientific">Sporosarcina gallistercoris</name>
    <dbReference type="NCBI Taxonomy" id="2762245"/>
    <lineage>
        <taxon>Bacteria</taxon>
        <taxon>Bacillati</taxon>
        <taxon>Bacillota</taxon>
        <taxon>Bacilli</taxon>
        <taxon>Bacillales</taxon>
        <taxon>Caryophanaceae</taxon>
        <taxon>Sporosarcina</taxon>
    </lineage>
</organism>
<feature type="region of interest" description="Disordered" evidence="1">
    <location>
        <begin position="99"/>
        <end position="119"/>
    </location>
</feature>
<protein>
    <submittedName>
        <fullName evidence="2">Uncharacterized protein</fullName>
    </submittedName>
</protein>
<dbReference type="Proteomes" id="UP000659496">
    <property type="component" value="Unassembled WGS sequence"/>
</dbReference>
<dbReference type="EMBL" id="JACSQY010000001">
    <property type="protein sequence ID" value="MBD7906736.1"/>
    <property type="molecule type" value="Genomic_DNA"/>
</dbReference>
<reference evidence="2 3" key="1">
    <citation type="submission" date="2020-08" db="EMBL/GenBank/DDBJ databases">
        <title>A Genomic Blueprint of the Chicken Gut Microbiome.</title>
        <authorList>
            <person name="Gilroy R."/>
            <person name="Ravi A."/>
            <person name="Getino M."/>
            <person name="Pursley I."/>
            <person name="Horton D.L."/>
            <person name="Alikhan N.-F."/>
            <person name="Baker D."/>
            <person name="Gharbi K."/>
            <person name="Hall N."/>
            <person name="Watson M."/>
            <person name="Adriaenssens E.M."/>
            <person name="Foster-Nyarko E."/>
            <person name="Jarju S."/>
            <person name="Secka A."/>
            <person name="Antonio M."/>
            <person name="Oren A."/>
            <person name="Chaudhuri R."/>
            <person name="La Ragione R.M."/>
            <person name="Hildebrand F."/>
            <person name="Pallen M.J."/>
        </authorList>
    </citation>
    <scope>NUCLEOTIDE SEQUENCE [LARGE SCALE GENOMIC DNA]</scope>
    <source>
        <strain evidence="2 3">Sa3CUA8</strain>
    </source>
</reference>
<gene>
    <name evidence="2" type="ORF">H9659_00145</name>
</gene>
<accession>A0ABR8PEY0</accession>
<comment type="caution">
    <text evidence="2">The sequence shown here is derived from an EMBL/GenBank/DDBJ whole genome shotgun (WGS) entry which is preliminary data.</text>
</comment>
<evidence type="ECO:0000313" key="3">
    <source>
        <dbReference type="Proteomes" id="UP000659496"/>
    </source>
</evidence>
<name>A0ABR8PEY0_9BACL</name>
<evidence type="ECO:0000313" key="2">
    <source>
        <dbReference type="EMBL" id="MBD7906736.1"/>
    </source>
</evidence>
<dbReference type="RefSeq" id="WP_191687907.1">
    <property type="nucleotide sequence ID" value="NZ_JACSQY010000001.1"/>
</dbReference>
<keyword evidence="3" id="KW-1185">Reference proteome</keyword>
<sequence>MNQPTSLEEFVQQASHIQGDQKTLYVNQTDYTPEEVLVSDEDTAGGVNMQMIRLLAASNTNATYWGEPFYDSGELEQLNIQLESLESFTRKVITMQEMEETKSRFGMERDSIHDENEPS</sequence>
<evidence type="ECO:0000256" key="1">
    <source>
        <dbReference type="SAM" id="MobiDB-lite"/>
    </source>
</evidence>